<proteinExistence type="inferred from homology"/>
<name>A0A066X2Y9_COLSU</name>
<protein>
    <submittedName>
        <fullName evidence="7">Uncharacterized protein</fullName>
    </submittedName>
</protein>
<evidence type="ECO:0000256" key="6">
    <source>
        <dbReference type="SAM" id="MobiDB-lite"/>
    </source>
</evidence>
<dbReference type="eggNOG" id="ENOG502T5J8">
    <property type="taxonomic scope" value="Eukaryota"/>
</dbReference>
<comment type="caution">
    <text evidence="7">The sequence shown here is derived from an EMBL/GenBank/DDBJ whole genome shotgun (WGS) entry which is preliminary data.</text>
</comment>
<evidence type="ECO:0000313" key="8">
    <source>
        <dbReference type="Proteomes" id="UP000027238"/>
    </source>
</evidence>
<feature type="region of interest" description="Disordered" evidence="6">
    <location>
        <begin position="1"/>
        <end position="26"/>
    </location>
</feature>
<feature type="compositionally biased region" description="Basic and acidic residues" evidence="6">
    <location>
        <begin position="163"/>
        <end position="175"/>
    </location>
</feature>
<dbReference type="HOGENOM" id="CLU_1461228_0_0_1"/>
<organism evidence="7 8">
    <name type="scientific">Colletotrichum sublineola</name>
    <name type="common">Sorghum anthracnose fungus</name>
    <dbReference type="NCBI Taxonomy" id="1173701"/>
    <lineage>
        <taxon>Eukaryota</taxon>
        <taxon>Fungi</taxon>
        <taxon>Dikarya</taxon>
        <taxon>Ascomycota</taxon>
        <taxon>Pezizomycotina</taxon>
        <taxon>Sordariomycetes</taxon>
        <taxon>Hypocreomycetidae</taxon>
        <taxon>Glomerellales</taxon>
        <taxon>Glomerellaceae</taxon>
        <taxon>Colletotrichum</taxon>
        <taxon>Colletotrichum graminicola species complex</taxon>
    </lineage>
</organism>
<gene>
    <name evidence="7" type="ORF">CSUB01_00481</name>
</gene>
<dbReference type="AlphaFoldDB" id="A0A066X2Y9"/>
<feature type="region of interest" description="Disordered" evidence="6">
    <location>
        <begin position="163"/>
        <end position="185"/>
    </location>
</feature>
<evidence type="ECO:0000256" key="2">
    <source>
        <dbReference type="ARBA" id="ARBA00009530"/>
    </source>
</evidence>
<reference evidence="8" key="1">
    <citation type="journal article" date="2014" name="Genome Announc.">
        <title>Draft genome sequence of Colletotrichum sublineola, a destructive pathogen of cultivated sorghum.</title>
        <authorList>
            <person name="Baroncelli R."/>
            <person name="Sanz-Martin J.M."/>
            <person name="Rech G.E."/>
            <person name="Sukno S.A."/>
            <person name="Thon M.R."/>
        </authorList>
    </citation>
    <scope>NUCLEOTIDE SEQUENCE [LARGE SCALE GENOMIC DNA]</scope>
    <source>
        <strain evidence="8">TX430BB</strain>
    </source>
</reference>
<accession>A0A066X2Y9</accession>
<comment type="similarity">
    <text evidence="2">Belongs to the UPF0057 (PMP3) family.</text>
</comment>
<dbReference type="InterPro" id="IPR000612">
    <property type="entry name" value="PMP3"/>
</dbReference>
<keyword evidence="5" id="KW-0472">Membrane</keyword>
<dbReference type="Pfam" id="PF01679">
    <property type="entry name" value="Pmp3"/>
    <property type="match status" value="1"/>
</dbReference>
<evidence type="ECO:0000256" key="4">
    <source>
        <dbReference type="ARBA" id="ARBA00022989"/>
    </source>
</evidence>
<dbReference type="GO" id="GO:0016020">
    <property type="term" value="C:membrane"/>
    <property type="evidence" value="ECO:0007669"/>
    <property type="project" value="UniProtKB-SubCell"/>
</dbReference>
<evidence type="ECO:0000256" key="1">
    <source>
        <dbReference type="ARBA" id="ARBA00004370"/>
    </source>
</evidence>
<keyword evidence="4" id="KW-1133">Transmembrane helix</keyword>
<sequence length="185" mass="20164">MSPTTVSKWPSSIENPSTPSNTSKSLSIRTLWSGTQSSLTRLLRANLRSGPPSLGKSTTSRSDNTVRFEISLPQRPGRPIPRRCPKNVFIAIVCPPMAVYRVDRDLNARVWLTVALTLSGWLPGVACGGDRRAFDCSRAPGFAVLLAHRREIQLGRGRGSEEALYAADEKTDPSGRVRGKHAKLG</sequence>
<evidence type="ECO:0000256" key="5">
    <source>
        <dbReference type="ARBA" id="ARBA00023136"/>
    </source>
</evidence>
<evidence type="ECO:0000256" key="3">
    <source>
        <dbReference type="ARBA" id="ARBA00022692"/>
    </source>
</evidence>
<evidence type="ECO:0000313" key="7">
    <source>
        <dbReference type="EMBL" id="KDN60375.1"/>
    </source>
</evidence>
<keyword evidence="8" id="KW-1185">Reference proteome</keyword>
<dbReference type="EMBL" id="JMSE01001513">
    <property type="protein sequence ID" value="KDN60375.1"/>
    <property type="molecule type" value="Genomic_DNA"/>
</dbReference>
<comment type="subcellular location">
    <subcellularLocation>
        <location evidence="1">Membrane</location>
    </subcellularLocation>
</comment>
<dbReference type="Proteomes" id="UP000027238">
    <property type="component" value="Unassembled WGS sequence"/>
</dbReference>
<keyword evidence="3" id="KW-0812">Transmembrane</keyword>
<dbReference type="OrthoDB" id="2802411at2759"/>